<evidence type="ECO:0000313" key="2">
    <source>
        <dbReference type="EMBL" id="TXT11078.1"/>
    </source>
</evidence>
<evidence type="ECO:0000256" key="1">
    <source>
        <dbReference type="SAM" id="MobiDB-lite"/>
    </source>
</evidence>
<comment type="caution">
    <text evidence="2">The sequence shown here is derived from an EMBL/GenBank/DDBJ whole genome shotgun (WGS) entry which is preliminary data.</text>
</comment>
<feature type="region of interest" description="Disordered" evidence="1">
    <location>
        <begin position="1"/>
        <end position="54"/>
    </location>
</feature>
<dbReference type="Proteomes" id="UP000473826">
    <property type="component" value="Unassembled WGS sequence"/>
</dbReference>
<gene>
    <name evidence="2" type="ORF">VHUM_01829</name>
</gene>
<evidence type="ECO:0000313" key="3">
    <source>
        <dbReference type="Proteomes" id="UP000473826"/>
    </source>
</evidence>
<keyword evidence="3" id="KW-1185">Reference proteome</keyword>
<protein>
    <submittedName>
        <fullName evidence="2">Uncharacterized protein</fullName>
    </submittedName>
</protein>
<feature type="compositionally biased region" description="Basic residues" evidence="1">
    <location>
        <begin position="27"/>
        <end position="38"/>
    </location>
</feature>
<sequence length="54" mass="5608">MATGSMARCSRCGPAAGTTSTSSSTLARRKRLSKHSKTRIITDNGSTDSSMCAL</sequence>
<feature type="compositionally biased region" description="Polar residues" evidence="1">
    <location>
        <begin position="39"/>
        <end position="54"/>
    </location>
</feature>
<accession>A0A7D8YXF3</accession>
<proteinExistence type="predicted"/>
<dbReference type="AlphaFoldDB" id="A0A7D8YXF3"/>
<dbReference type="EMBL" id="QKWK01000004">
    <property type="protein sequence ID" value="TXT11078.1"/>
    <property type="molecule type" value="Genomic_DNA"/>
</dbReference>
<organism evidence="2 3">
    <name type="scientific">Vanrija humicola</name>
    <name type="common">Yeast</name>
    <name type="synonym">Cryptococcus humicola</name>
    <dbReference type="NCBI Taxonomy" id="5417"/>
    <lineage>
        <taxon>Eukaryota</taxon>
        <taxon>Fungi</taxon>
        <taxon>Dikarya</taxon>
        <taxon>Basidiomycota</taxon>
        <taxon>Agaricomycotina</taxon>
        <taxon>Tremellomycetes</taxon>
        <taxon>Trichosporonales</taxon>
        <taxon>Trichosporonaceae</taxon>
        <taxon>Vanrija</taxon>
    </lineage>
</organism>
<reference evidence="2 3" key="1">
    <citation type="journal article" date="2019" name="PLoS Genet.">
        <title>Convergent evolution of linked mating-type loci in basidiomycete fungi.</title>
        <authorList>
            <person name="Sun S."/>
            <person name="Coelho M.A."/>
            <person name="Heitman J."/>
            <person name="Nowrousian M."/>
        </authorList>
    </citation>
    <scope>NUCLEOTIDE SEQUENCE [LARGE SCALE GENOMIC DNA]</scope>
    <source>
        <strain evidence="2 3">CBS 4282</strain>
    </source>
</reference>
<name>A0A7D8YXF3_VANHU</name>